<evidence type="ECO:0000259" key="2">
    <source>
        <dbReference type="PROSITE" id="PS50110"/>
    </source>
</evidence>
<name>A0A2N3V2R8_9BACT</name>
<dbReference type="PANTHER" id="PTHR43228">
    <property type="entry name" value="TWO-COMPONENT RESPONSE REGULATOR"/>
    <property type="match status" value="1"/>
</dbReference>
<gene>
    <name evidence="3" type="ORF">BD749_0846</name>
</gene>
<dbReference type="InterPro" id="IPR052048">
    <property type="entry name" value="ST_Response_Regulator"/>
</dbReference>
<keyword evidence="4" id="KW-1185">Reference proteome</keyword>
<dbReference type="EMBL" id="PJMU01000001">
    <property type="protein sequence ID" value="PKV75898.1"/>
    <property type="molecule type" value="Genomic_DNA"/>
</dbReference>
<comment type="caution">
    <text evidence="3">The sequence shown here is derived from an EMBL/GenBank/DDBJ whole genome shotgun (WGS) entry which is preliminary data.</text>
</comment>
<dbReference type="InterPro" id="IPR011006">
    <property type="entry name" value="CheY-like_superfamily"/>
</dbReference>
<organism evidence="3 4">
    <name type="scientific">Pontibacter ramchanderi</name>
    <dbReference type="NCBI Taxonomy" id="1179743"/>
    <lineage>
        <taxon>Bacteria</taxon>
        <taxon>Pseudomonadati</taxon>
        <taxon>Bacteroidota</taxon>
        <taxon>Cytophagia</taxon>
        <taxon>Cytophagales</taxon>
        <taxon>Hymenobacteraceae</taxon>
        <taxon>Pontibacter</taxon>
    </lineage>
</organism>
<evidence type="ECO:0000313" key="4">
    <source>
        <dbReference type="Proteomes" id="UP000233782"/>
    </source>
</evidence>
<dbReference type="PROSITE" id="PS50110">
    <property type="entry name" value="RESPONSE_REGULATORY"/>
    <property type="match status" value="1"/>
</dbReference>
<dbReference type="Proteomes" id="UP000233782">
    <property type="component" value="Unassembled WGS sequence"/>
</dbReference>
<dbReference type="SMART" id="SM00448">
    <property type="entry name" value="REC"/>
    <property type="match status" value="1"/>
</dbReference>
<reference evidence="3 4" key="1">
    <citation type="submission" date="2017-12" db="EMBL/GenBank/DDBJ databases">
        <title>Genomic Encyclopedia of Type Strains, Phase III (KMG-III): the genomes of soil and plant-associated and newly described type strains.</title>
        <authorList>
            <person name="Whitman W."/>
        </authorList>
    </citation>
    <scope>NUCLEOTIDE SEQUENCE [LARGE SCALE GENOMIC DNA]</scope>
    <source>
        <strain evidence="3 4">LP43</strain>
    </source>
</reference>
<dbReference type="InterPro" id="IPR001789">
    <property type="entry name" value="Sig_transdc_resp-reg_receiver"/>
</dbReference>
<proteinExistence type="predicted"/>
<dbReference type="AlphaFoldDB" id="A0A2N3V2R8"/>
<dbReference type="RefSeq" id="WP_101443091.1">
    <property type="nucleotide sequence ID" value="NZ_PJMU01000001.1"/>
</dbReference>
<sequence length="133" mass="14614">MNKLTNILLVDDDPIANYVNKTLLEKIDGVEQVTTAPNGKVALQLLEQQTSPNNTPDLILLDINMPVMNGIEFMQAYKELAIEGKETIKVIILTTSNHPRDLACFTDLPIAGFLNKPLTSGKISGLLDEHFPA</sequence>
<dbReference type="Pfam" id="PF00072">
    <property type="entry name" value="Response_reg"/>
    <property type="match status" value="1"/>
</dbReference>
<evidence type="ECO:0000313" key="3">
    <source>
        <dbReference type="EMBL" id="PKV75898.1"/>
    </source>
</evidence>
<dbReference type="OrthoDB" id="1524091at2"/>
<dbReference type="SUPFAM" id="SSF52172">
    <property type="entry name" value="CheY-like"/>
    <property type="match status" value="1"/>
</dbReference>
<feature type="domain" description="Response regulatory" evidence="2">
    <location>
        <begin position="6"/>
        <end position="131"/>
    </location>
</feature>
<feature type="modified residue" description="4-aspartylphosphate" evidence="1">
    <location>
        <position position="62"/>
    </location>
</feature>
<dbReference type="Gene3D" id="3.40.50.2300">
    <property type="match status" value="1"/>
</dbReference>
<protein>
    <submittedName>
        <fullName evidence="3">Response regulator receiver domain-containing protein</fullName>
    </submittedName>
</protein>
<dbReference type="GO" id="GO:0000160">
    <property type="term" value="P:phosphorelay signal transduction system"/>
    <property type="evidence" value="ECO:0007669"/>
    <property type="project" value="InterPro"/>
</dbReference>
<dbReference type="PANTHER" id="PTHR43228:SF1">
    <property type="entry name" value="TWO-COMPONENT RESPONSE REGULATOR ARR22"/>
    <property type="match status" value="1"/>
</dbReference>
<accession>A0A2N3V2R8</accession>
<keyword evidence="1" id="KW-0597">Phosphoprotein</keyword>
<evidence type="ECO:0000256" key="1">
    <source>
        <dbReference type="PROSITE-ProRule" id="PRU00169"/>
    </source>
</evidence>